<protein>
    <recommendedName>
        <fullName evidence="9">Sodium/calcium exchanger membrane region domain-containing protein</fullName>
    </recommendedName>
</protein>
<sequence length="140" mass="16106">RSKRKDNKYSISQEELDEDDLEDEDEDEENIKQQDESSDYETKWHVYVWLLFTIVTALNMFCMVVAIDKFAEEYSTPKIFLSLILLPLANSDDTSAVRMAMKGQMAKTVDICIGTAIQSIAFVEPLLVIIGWCTIIKFRP</sequence>
<feature type="compositionally biased region" description="Basic and acidic residues" evidence="7">
    <location>
        <begin position="30"/>
        <end position="39"/>
    </location>
</feature>
<feature type="compositionally biased region" description="Acidic residues" evidence="7">
    <location>
        <begin position="14"/>
        <end position="29"/>
    </location>
</feature>
<keyword evidence="2" id="KW-0813">Transport</keyword>
<dbReference type="EMBL" id="MU807820">
    <property type="protein sequence ID" value="KAJ3831088.1"/>
    <property type="molecule type" value="Genomic_DNA"/>
</dbReference>
<feature type="domain" description="Sodium/calcium exchanger membrane region" evidence="9">
    <location>
        <begin position="46"/>
        <end position="132"/>
    </location>
</feature>
<keyword evidence="11" id="KW-1185">Reference proteome</keyword>
<evidence type="ECO:0000313" key="11">
    <source>
        <dbReference type="Proteomes" id="UP001163846"/>
    </source>
</evidence>
<feature type="non-terminal residue" evidence="10">
    <location>
        <position position="140"/>
    </location>
</feature>
<feature type="region of interest" description="Disordered" evidence="7">
    <location>
        <begin position="1"/>
        <end position="39"/>
    </location>
</feature>
<organism evidence="10 11">
    <name type="scientific">Lentinula raphanica</name>
    <dbReference type="NCBI Taxonomy" id="153919"/>
    <lineage>
        <taxon>Eukaryota</taxon>
        <taxon>Fungi</taxon>
        <taxon>Dikarya</taxon>
        <taxon>Basidiomycota</taxon>
        <taxon>Agaricomycotina</taxon>
        <taxon>Agaricomycetes</taxon>
        <taxon>Agaricomycetidae</taxon>
        <taxon>Agaricales</taxon>
        <taxon>Marasmiineae</taxon>
        <taxon>Omphalotaceae</taxon>
        <taxon>Lentinula</taxon>
    </lineage>
</organism>
<feature type="transmembrane region" description="Helical" evidence="8">
    <location>
        <begin position="111"/>
        <end position="138"/>
    </location>
</feature>
<evidence type="ECO:0000256" key="5">
    <source>
        <dbReference type="ARBA" id="ARBA00023065"/>
    </source>
</evidence>
<comment type="caution">
    <text evidence="10">The sequence shown here is derived from an EMBL/GenBank/DDBJ whole genome shotgun (WGS) entry which is preliminary data.</text>
</comment>
<evidence type="ECO:0000256" key="6">
    <source>
        <dbReference type="ARBA" id="ARBA00023136"/>
    </source>
</evidence>
<dbReference type="GO" id="GO:0015369">
    <property type="term" value="F:calcium:proton antiporter activity"/>
    <property type="evidence" value="ECO:0007669"/>
    <property type="project" value="TreeGrafter"/>
</dbReference>
<evidence type="ECO:0000256" key="8">
    <source>
        <dbReference type="SAM" id="Phobius"/>
    </source>
</evidence>
<dbReference type="InterPro" id="IPR004837">
    <property type="entry name" value="NaCa_Exmemb"/>
</dbReference>
<reference evidence="10" key="1">
    <citation type="submission" date="2022-08" db="EMBL/GenBank/DDBJ databases">
        <authorList>
            <consortium name="DOE Joint Genome Institute"/>
            <person name="Min B."/>
            <person name="Riley R."/>
            <person name="Sierra-Patev S."/>
            <person name="Naranjo-Ortiz M."/>
            <person name="Looney B."/>
            <person name="Konkel Z."/>
            <person name="Slot J.C."/>
            <person name="Sakamoto Y."/>
            <person name="Steenwyk J.L."/>
            <person name="Rokas A."/>
            <person name="Carro J."/>
            <person name="Camarero S."/>
            <person name="Ferreira P."/>
            <person name="Molpeceres G."/>
            <person name="Ruiz-Duenas F.J."/>
            <person name="Serrano A."/>
            <person name="Henrissat B."/>
            <person name="Drula E."/>
            <person name="Hughes K.W."/>
            <person name="Mata J.L."/>
            <person name="Ishikawa N.K."/>
            <person name="Vargas-Isla R."/>
            <person name="Ushijima S."/>
            <person name="Smith C.A."/>
            <person name="Ahrendt S."/>
            <person name="Andreopoulos W."/>
            <person name="He G."/>
            <person name="Labutti K."/>
            <person name="Lipzen A."/>
            <person name="Ng V."/>
            <person name="Sandor L."/>
            <person name="Barry K."/>
            <person name="Martinez A.T."/>
            <person name="Xiao Y."/>
            <person name="Gibbons J.G."/>
            <person name="Terashima K."/>
            <person name="Hibbett D.S."/>
            <person name="Grigoriev I.V."/>
        </authorList>
    </citation>
    <scope>NUCLEOTIDE SEQUENCE</scope>
    <source>
        <strain evidence="10">TFB9207</strain>
    </source>
</reference>
<dbReference type="InterPro" id="IPR004713">
    <property type="entry name" value="CaH_exchang"/>
</dbReference>
<evidence type="ECO:0000256" key="1">
    <source>
        <dbReference type="ARBA" id="ARBA00004127"/>
    </source>
</evidence>
<evidence type="ECO:0000256" key="7">
    <source>
        <dbReference type="SAM" id="MobiDB-lite"/>
    </source>
</evidence>
<dbReference type="PANTHER" id="PTHR31503">
    <property type="entry name" value="VACUOLAR CALCIUM ION TRANSPORTER"/>
    <property type="match status" value="1"/>
</dbReference>
<keyword evidence="3 8" id="KW-0812">Transmembrane</keyword>
<evidence type="ECO:0000256" key="2">
    <source>
        <dbReference type="ARBA" id="ARBA00022448"/>
    </source>
</evidence>
<keyword evidence="4 8" id="KW-1133">Transmembrane helix</keyword>
<dbReference type="PANTHER" id="PTHR31503:SF22">
    <property type="entry name" value="VACUOLAR CALCIUM ION TRANSPORTER"/>
    <property type="match status" value="1"/>
</dbReference>
<feature type="transmembrane region" description="Helical" evidence="8">
    <location>
        <begin position="46"/>
        <end position="67"/>
    </location>
</feature>
<dbReference type="GO" id="GO:0006874">
    <property type="term" value="P:intracellular calcium ion homeostasis"/>
    <property type="evidence" value="ECO:0007669"/>
    <property type="project" value="TreeGrafter"/>
</dbReference>
<name>A0AA38NV45_9AGAR</name>
<evidence type="ECO:0000259" key="9">
    <source>
        <dbReference type="Pfam" id="PF01699"/>
    </source>
</evidence>
<accession>A0AA38NV45</accession>
<evidence type="ECO:0000256" key="3">
    <source>
        <dbReference type="ARBA" id="ARBA00022692"/>
    </source>
</evidence>
<keyword evidence="6 8" id="KW-0472">Membrane</keyword>
<dbReference type="Proteomes" id="UP001163846">
    <property type="component" value="Unassembled WGS sequence"/>
</dbReference>
<dbReference type="GO" id="GO:0012505">
    <property type="term" value="C:endomembrane system"/>
    <property type="evidence" value="ECO:0007669"/>
    <property type="project" value="UniProtKB-SubCell"/>
</dbReference>
<dbReference type="AlphaFoldDB" id="A0AA38NV45"/>
<proteinExistence type="predicted"/>
<evidence type="ECO:0000313" key="10">
    <source>
        <dbReference type="EMBL" id="KAJ3831088.1"/>
    </source>
</evidence>
<keyword evidence="5" id="KW-0406">Ion transport</keyword>
<comment type="subcellular location">
    <subcellularLocation>
        <location evidence="1">Endomembrane system</location>
        <topology evidence="1">Multi-pass membrane protein</topology>
    </subcellularLocation>
</comment>
<dbReference type="GO" id="GO:0000329">
    <property type="term" value="C:fungal-type vacuole membrane"/>
    <property type="evidence" value="ECO:0007669"/>
    <property type="project" value="TreeGrafter"/>
</dbReference>
<evidence type="ECO:0000256" key="4">
    <source>
        <dbReference type="ARBA" id="ARBA00022989"/>
    </source>
</evidence>
<dbReference type="Pfam" id="PF01699">
    <property type="entry name" value="Na_Ca_ex"/>
    <property type="match status" value="1"/>
</dbReference>
<gene>
    <name evidence="10" type="ORF">F5878DRAFT_677953</name>
</gene>